<evidence type="ECO:0000256" key="1">
    <source>
        <dbReference type="SAM" id="MobiDB-lite"/>
    </source>
</evidence>
<feature type="compositionally biased region" description="Polar residues" evidence="1">
    <location>
        <begin position="130"/>
        <end position="145"/>
    </location>
</feature>
<feature type="compositionally biased region" description="Basic residues" evidence="1">
    <location>
        <begin position="149"/>
        <end position="159"/>
    </location>
</feature>
<organism evidence="2 3">
    <name type="scientific">Kwoniella dendrophila CBS 6074</name>
    <dbReference type="NCBI Taxonomy" id="1295534"/>
    <lineage>
        <taxon>Eukaryota</taxon>
        <taxon>Fungi</taxon>
        <taxon>Dikarya</taxon>
        <taxon>Basidiomycota</taxon>
        <taxon>Agaricomycotina</taxon>
        <taxon>Tremellomycetes</taxon>
        <taxon>Tremellales</taxon>
        <taxon>Cryptococcaceae</taxon>
        <taxon>Kwoniella</taxon>
    </lineage>
</organism>
<protein>
    <submittedName>
        <fullName evidence="2">Uncharacterized protein</fullName>
    </submittedName>
</protein>
<feature type="region of interest" description="Disordered" evidence="1">
    <location>
        <begin position="50"/>
        <end position="81"/>
    </location>
</feature>
<accession>A0AAX4JW94</accession>
<feature type="region of interest" description="Disordered" evidence="1">
    <location>
        <begin position="1"/>
        <end position="31"/>
    </location>
</feature>
<proteinExistence type="predicted"/>
<gene>
    <name evidence="2" type="ORF">L201_003787</name>
</gene>
<dbReference type="GeneID" id="91094457"/>
<feature type="region of interest" description="Disordered" evidence="1">
    <location>
        <begin position="110"/>
        <end position="167"/>
    </location>
</feature>
<dbReference type="Proteomes" id="UP001355207">
    <property type="component" value="Chromosome 4"/>
</dbReference>
<feature type="compositionally biased region" description="Basic and acidic residues" evidence="1">
    <location>
        <begin position="70"/>
        <end position="81"/>
    </location>
</feature>
<sequence>MTQPDISEESQHEPNEDNTSLINRSSHGENIFGDRSRDILISNGQYMKVRRRKRYSSTNYTSGNSRNSRRSTDLEHDHADDNGWKVTTRDGRWTVQECPSMRNGYIIKSNRSKHRNKDNTTKCALDQGDNHNSIIDTTSTNSASIGTGSRHRSTRRRWKQSSTCTLL</sequence>
<dbReference type="EMBL" id="CP144101">
    <property type="protein sequence ID" value="WWC88872.1"/>
    <property type="molecule type" value="Genomic_DNA"/>
</dbReference>
<evidence type="ECO:0000313" key="3">
    <source>
        <dbReference type="Proteomes" id="UP001355207"/>
    </source>
</evidence>
<dbReference type="RefSeq" id="XP_066075635.1">
    <property type="nucleotide sequence ID" value="XM_066219538.1"/>
</dbReference>
<reference evidence="2 3" key="1">
    <citation type="submission" date="2024-01" db="EMBL/GenBank/DDBJ databases">
        <title>Comparative genomics of Cryptococcus and Kwoniella reveals pathogenesis evolution and contrasting modes of karyotype evolution via chromosome fusion or intercentromeric recombination.</title>
        <authorList>
            <person name="Coelho M.A."/>
            <person name="David-Palma M."/>
            <person name="Shea T."/>
            <person name="Bowers K."/>
            <person name="McGinley-Smith S."/>
            <person name="Mohammad A.W."/>
            <person name="Gnirke A."/>
            <person name="Yurkov A.M."/>
            <person name="Nowrousian M."/>
            <person name="Sun S."/>
            <person name="Cuomo C.A."/>
            <person name="Heitman J."/>
        </authorList>
    </citation>
    <scope>NUCLEOTIDE SEQUENCE [LARGE SCALE GENOMIC DNA]</scope>
    <source>
        <strain evidence="2 3">CBS 6074</strain>
    </source>
</reference>
<evidence type="ECO:0000313" key="2">
    <source>
        <dbReference type="EMBL" id="WWC88872.1"/>
    </source>
</evidence>
<feature type="compositionally biased region" description="Low complexity" evidence="1">
    <location>
        <begin position="56"/>
        <end position="66"/>
    </location>
</feature>
<dbReference type="AlphaFoldDB" id="A0AAX4JW94"/>
<name>A0AAX4JW94_9TREE</name>
<keyword evidence="3" id="KW-1185">Reference proteome</keyword>